<reference evidence="1 2" key="1">
    <citation type="submission" date="2018-08" db="EMBL/GenBank/DDBJ databases">
        <title>Chitinophagaceae sp. K23C18032701, a novel bacterium isolated from forest soil.</title>
        <authorList>
            <person name="Wang C."/>
        </authorList>
    </citation>
    <scope>NUCLEOTIDE SEQUENCE [LARGE SCALE GENOMIC DNA]</scope>
    <source>
        <strain evidence="1 2">K23C18032701</strain>
    </source>
</reference>
<dbReference type="AlphaFoldDB" id="A0A3E1NG07"/>
<dbReference type="OrthoDB" id="9804765at2"/>
<dbReference type="SUPFAM" id="SSF55331">
    <property type="entry name" value="Tautomerase/MIF"/>
    <property type="match status" value="1"/>
</dbReference>
<protein>
    <submittedName>
        <fullName evidence="1">Tautomerase family protein</fullName>
    </submittedName>
</protein>
<dbReference type="Proteomes" id="UP000261284">
    <property type="component" value="Unassembled WGS sequence"/>
</dbReference>
<accession>A0A3E1NG07</accession>
<evidence type="ECO:0000313" key="2">
    <source>
        <dbReference type="Proteomes" id="UP000261284"/>
    </source>
</evidence>
<dbReference type="InterPro" id="IPR014347">
    <property type="entry name" value="Tautomerase/MIF_sf"/>
</dbReference>
<dbReference type="Pfam" id="PF14552">
    <property type="entry name" value="Tautomerase_2"/>
    <property type="match status" value="1"/>
</dbReference>
<organism evidence="1 2">
    <name type="scientific">Deminuibacter soli</name>
    <dbReference type="NCBI Taxonomy" id="2291815"/>
    <lineage>
        <taxon>Bacteria</taxon>
        <taxon>Pseudomonadati</taxon>
        <taxon>Bacteroidota</taxon>
        <taxon>Chitinophagia</taxon>
        <taxon>Chitinophagales</taxon>
        <taxon>Chitinophagaceae</taxon>
        <taxon>Deminuibacter</taxon>
    </lineage>
</organism>
<dbReference type="RefSeq" id="WP_116848538.1">
    <property type="nucleotide sequence ID" value="NZ_QTJU01000007.1"/>
</dbReference>
<dbReference type="EMBL" id="QTJU01000007">
    <property type="protein sequence ID" value="RFM26754.1"/>
    <property type="molecule type" value="Genomic_DNA"/>
</dbReference>
<gene>
    <name evidence="1" type="ORF">DXN05_17315</name>
</gene>
<proteinExistence type="predicted"/>
<dbReference type="Gene3D" id="3.30.429.10">
    <property type="entry name" value="Macrophage Migration Inhibitory Factor"/>
    <property type="match status" value="1"/>
</dbReference>
<evidence type="ECO:0000313" key="1">
    <source>
        <dbReference type="EMBL" id="RFM26754.1"/>
    </source>
</evidence>
<comment type="caution">
    <text evidence="1">The sequence shown here is derived from an EMBL/GenBank/DDBJ whole genome shotgun (WGS) entry which is preliminary data.</text>
</comment>
<dbReference type="PANTHER" id="PTHR38460">
    <property type="entry name" value="TAUTOMERASE YOLI-RELATED"/>
    <property type="match status" value="1"/>
</dbReference>
<keyword evidence="2" id="KW-1185">Reference proteome</keyword>
<sequence>MPFVQIFIPEGTVAEEKKALSAAVHESLVNVFRIPQDDFFQVVRTVPAEDLFYADSYLGIQHSAKLVYVHITAREGRSPDLKKALYKAIAGAIAANTGFSINDVIIVLSENSGDNWSFGQGIGQYMQ</sequence>
<dbReference type="InterPro" id="IPR037479">
    <property type="entry name" value="Tauto_MSAD"/>
</dbReference>
<name>A0A3E1NG07_9BACT</name>
<dbReference type="PANTHER" id="PTHR38460:SF1">
    <property type="entry name" value="TAUTOMERASE YOLI-RELATED"/>
    <property type="match status" value="1"/>
</dbReference>